<evidence type="ECO:0000256" key="9">
    <source>
        <dbReference type="ARBA" id="ARBA00023136"/>
    </source>
</evidence>
<keyword evidence="6" id="KW-0547">Nucleotide-binding</keyword>
<evidence type="ECO:0000256" key="3">
    <source>
        <dbReference type="ARBA" id="ARBA00022448"/>
    </source>
</evidence>
<keyword evidence="8 10" id="KW-1133">Transmembrane helix</keyword>
<feature type="transmembrane region" description="Helical" evidence="10">
    <location>
        <begin position="1082"/>
        <end position="1099"/>
    </location>
</feature>
<feature type="transmembrane region" description="Helical" evidence="10">
    <location>
        <begin position="258"/>
        <end position="277"/>
    </location>
</feature>
<name>A0A9U8ENJ5_BIOGL</name>
<feature type="transmembrane region" description="Helical" evidence="10">
    <location>
        <begin position="6"/>
        <end position="27"/>
    </location>
</feature>
<dbReference type="InterPro" id="IPR003439">
    <property type="entry name" value="ABC_transporter-like_ATP-bd"/>
</dbReference>
<dbReference type="InterPro" id="IPR017871">
    <property type="entry name" value="ABC_transporter-like_CS"/>
</dbReference>
<keyword evidence="4 10" id="KW-0812">Transmembrane</keyword>
<feature type="transmembrane region" description="Helical" evidence="10">
    <location>
        <begin position="439"/>
        <end position="468"/>
    </location>
</feature>
<dbReference type="Proteomes" id="UP001165740">
    <property type="component" value="Chromosome 2"/>
</dbReference>
<dbReference type="PROSITE" id="PS50893">
    <property type="entry name" value="ABC_TRANSPORTER_2"/>
    <property type="match status" value="2"/>
</dbReference>
<dbReference type="GO" id="GO:0140359">
    <property type="term" value="F:ABC-type transporter activity"/>
    <property type="evidence" value="ECO:0007669"/>
    <property type="project" value="InterPro"/>
</dbReference>
<dbReference type="Gene3D" id="1.20.1560.10">
    <property type="entry name" value="ABC transporter type 1, transmembrane domain"/>
    <property type="match status" value="2"/>
</dbReference>
<keyword evidence="9 10" id="KW-0472">Membrane</keyword>
<dbReference type="InterPro" id="IPR011527">
    <property type="entry name" value="ABC1_TM_dom"/>
</dbReference>
<protein>
    <submittedName>
        <fullName evidence="14">Multidrug resistance-associated protein 1-like</fullName>
    </submittedName>
</protein>
<feature type="transmembrane region" description="Helical" evidence="10">
    <location>
        <begin position="39"/>
        <end position="62"/>
    </location>
</feature>
<evidence type="ECO:0000256" key="2">
    <source>
        <dbReference type="ARBA" id="ARBA00009726"/>
    </source>
</evidence>
<dbReference type="KEGG" id="bgt:106078860"/>
<accession>A0A9U8ENJ5</accession>
<dbReference type="OMA" id="GEDESIM"/>
<feature type="transmembrane region" description="Helical" evidence="10">
    <location>
        <begin position="893"/>
        <end position="913"/>
    </location>
</feature>
<sequence length="1411" mass="160621">MTPLSTWIAIQCIWFVTTVIYIATICLERSRDVVRSFPLLVFWLLAWLCLMGKLVILGVTQLMYRSNMFLLTSTLVRSLLTFSILVSTCLSEYHGEKNKGHNPELSASSLSWITFSWVNKLMLQGYRQTIQESDVYELNKDETTHTVSARLKQNLTDQSKRCKTDKILSILTWKAFNLKQEGEKDSLLKPSDKRYHSTYSVNVVDRHKKFFTIIMTTFGWEFIYCNFGILLCALAYLCIPFLLGLLIDFIKDPDEPTWHGYIYLLAFVFIRIVNTVFRQSTEFLCVKLAIRVRSAIISALFQKALNLSSESQRKINEGEFLNLMFLDTNHVDMFLRNAYWLWMSVPMLLVSILLLSQIIGLSIISGFGIVCFIFCVKIILTQKQKQIFEEMMSCRDYRLNITSEALNVIKIIKLNGWEPIFINKILQARNKELKQLSKYVPIAVILTFIYTASTFWIFFSIFFTYLLLNEDHIDNKKTFLTINIVQLILMIIFNLPLSFIYTVQMATSIVRLNKFFELENLQTSNIQRNSSEEMAVQLENASFSWEITGQPCLRNLNFKVTPGSLVAVIGPVGAGKSSLLLALLGEMYKREGFINIQSSVAYVPQESWIRNSTVRENITFGKQFDKEFYEQTIKSCALKQDLETLPARDLTELGEKGVNLSGGQKQRISLARAVYSGADIFLLDDPLSAVDGQVGQHIFKNVLSNAGLLRGKTRIMITHGLKWLPEVDCIVVMNDGNIVELGTFTNLLKKKGYFYDIIQKTSTEHADVKNNSNLESKDTFRETQYYKERLSINSVDIPDPYEMPSIAGDHKTMTVEEMEVGKVKWKVYLDILKSFGVFFGIAMAVFMIGFHLTYNISFLWLRSWNEDKNLLNHSMVSMNISLSDRLQMNENYILVYIILGLIQSVCCIVYAILIHSRHVTTSHVLHTCLVNGVFKAPISFFDTTPLGRILNRFSQDINILDNTLFLQFEVYLEHAMFALGILTIICYTTPVLISIAIPAVLLLLFLQQFCIKTLCQLRRIASKNCSSVMAHGTEILSGLKVIRAYQQQQNFIQEAEIRTDNFQKPLILANAVIMWLQTRLDLISYVVIVSVILMSVVYRNDLEPGLLILSLTFVQMLTNEVTMVSRMASEIEINSVSVERVLDYSRVTPEASWVLSEDNSTLEEWPSQGSIEFVHYSSRYREGLDLVLKDINIYIKPGEKIGIIGRTGAGKSSFVLSLFRLIEAASGSILIDGIDISTIGLHKLRQGLTILPQDSVLLSGSLRMNLDLCNQRTDDELWQSLELVQLKQFCQSLPKKLDHDVGDGGCNLSVGQRQLVCLARTILNKTKILILDEATAAIDVETDQVIQRTISTAFHDCTVLTIAHRVNTLLDYNRIMVLHNGQIIEFDSPKTLLAQSNSHLSSILNKSGQHL</sequence>
<keyword evidence="7" id="KW-0067">ATP-binding</keyword>
<feature type="domain" description="ABC transporter" evidence="11">
    <location>
        <begin position="536"/>
        <end position="760"/>
    </location>
</feature>
<evidence type="ECO:0000256" key="6">
    <source>
        <dbReference type="ARBA" id="ARBA00022741"/>
    </source>
</evidence>
<feature type="domain" description="ABC transmembrane type-1" evidence="12">
    <location>
        <begin position="227"/>
        <end position="511"/>
    </location>
</feature>
<evidence type="ECO:0000256" key="8">
    <source>
        <dbReference type="ARBA" id="ARBA00022989"/>
    </source>
</evidence>
<dbReference type="Pfam" id="PF00005">
    <property type="entry name" value="ABC_tran"/>
    <property type="match status" value="2"/>
</dbReference>
<dbReference type="SMART" id="SM00382">
    <property type="entry name" value="AAA"/>
    <property type="match status" value="2"/>
</dbReference>
<feature type="transmembrane region" description="Helical" evidence="10">
    <location>
        <begin position="480"/>
        <end position="503"/>
    </location>
</feature>
<evidence type="ECO:0000256" key="10">
    <source>
        <dbReference type="SAM" id="Phobius"/>
    </source>
</evidence>
<dbReference type="InterPro" id="IPR036640">
    <property type="entry name" value="ABC1_TM_sf"/>
</dbReference>
<dbReference type="PROSITE" id="PS00211">
    <property type="entry name" value="ABC_TRANSPORTER_1"/>
    <property type="match status" value="2"/>
</dbReference>
<evidence type="ECO:0000259" key="11">
    <source>
        <dbReference type="PROSITE" id="PS50893"/>
    </source>
</evidence>
<dbReference type="InterPro" id="IPR027417">
    <property type="entry name" value="P-loop_NTPase"/>
</dbReference>
<dbReference type="CDD" id="cd03244">
    <property type="entry name" value="ABCC_MRP_domain2"/>
    <property type="match status" value="1"/>
</dbReference>
<evidence type="ECO:0000256" key="1">
    <source>
        <dbReference type="ARBA" id="ARBA00004128"/>
    </source>
</evidence>
<dbReference type="InterPro" id="IPR003593">
    <property type="entry name" value="AAA+_ATPase"/>
</dbReference>
<feature type="domain" description="ABC transporter" evidence="11">
    <location>
        <begin position="1171"/>
        <end position="1405"/>
    </location>
</feature>
<dbReference type="RefSeq" id="XP_013095399.2">
    <property type="nucleotide sequence ID" value="XM_013239945.2"/>
</dbReference>
<feature type="transmembrane region" description="Helical" evidence="10">
    <location>
        <begin position="835"/>
        <end position="861"/>
    </location>
</feature>
<dbReference type="OrthoDB" id="6094533at2759"/>
<evidence type="ECO:0000256" key="5">
    <source>
        <dbReference type="ARBA" id="ARBA00022737"/>
    </source>
</evidence>
<evidence type="ECO:0000256" key="7">
    <source>
        <dbReference type="ARBA" id="ARBA00022840"/>
    </source>
</evidence>
<dbReference type="PANTHER" id="PTHR24223:SF443">
    <property type="entry name" value="MULTIDRUG-RESISTANCE LIKE PROTEIN 1, ISOFORM I"/>
    <property type="match status" value="1"/>
</dbReference>
<organism evidence="13 14">
    <name type="scientific">Biomphalaria glabrata</name>
    <name type="common">Bloodfluke planorb</name>
    <name type="synonym">Freshwater snail</name>
    <dbReference type="NCBI Taxonomy" id="6526"/>
    <lineage>
        <taxon>Eukaryota</taxon>
        <taxon>Metazoa</taxon>
        <taxon>Spiralia</taxon>
        <taxon>Lophotrochozoa</taxon>
        <taxon>Mollusca</taxon>
        <taxon>Gastropoda</taxon>
        <taxon>Heterobranchia</taxon>
        <taxon>Euthyneura</taxon>
        <taxon>Panpulmonata</taxon>
        <taxon>Hygrophila</taxon>
        <taxon>Lymnaeoidea</taxon>
        <taxon>Planorbidae</taxon>
        <taxon>Biomphalaria</taxon>
    </lineage>
</organism>
<dbReference type="SUPFAM" id="SSF90123">
    <property type="entry name" value="ABC transporter transmembrane region"/>
    <property type="match status" value="2"/>
</dbReference>
<dbReference type="FunFam" id="3.40.50.300:FF:000074">
    <property type="entry name" value="Multidrug resistance-associated protein 5 isoform 1"/>
    <property type="match status" value="1"/>
</dbReference>
<dbReference type="FunFam" id="1.20.1560.10:FF:000013">
    <property type="entry name" value="ABC transporter C family member 2"/>
    <property type="match status" value="1"/>
</dbReference>
<dbReference type="PROSITE" id="PS50929">
    <property type="entry name" value="ABC_TM1F"/>
    <property type="match status" value="2"/>
</dbReference>
<dbReference type="SUPFAM" id="SSF52540">
    <property type="entry name" value="P-loop containing nucleoside triphosphate hydrolases"/>
    <property type="match status" value="2"/>
</dbReference>
<keyword evidence="13" id="KW-1185">Reference proteome</keyword>
<comment type="subcellular location">
    <subcellularLocation>
        <location evidence="1">Vacuole membrane</location>
        <topology evidence="1">Multi-pass membrane protein</topology>
    </subcellularLocation>
</comment>
<dbReference type="Pfam" id="PF00664">
    <property type="entry name" value="ABC_membrane"/>
    <property type="match status" value="2"/>
</dbReference>
<evidence type="ECO:0000256" key="4">
    <source>
        <dbReference type="ARBA" id="ARBA00022692"/>
    </source>
</evidence>
<feature type="transmembrane region" description="Helical" evidence="10">
    <location>
        <begin position="361"/>
        <end position="380"/>
    </location>
</feature>
<dbReference type="InterPro" id="IPR050173">
    <property type="entry name" value="ABC_transporter_C-like"/>
</dbReference>
<dbReference type="CDD" id="cd03250">
    <property type="entry name" value="ABCC_MRP_domain1"/>
    <property type="match status" value="1"/>
</dbReference>
<keyword evidence="5" id="KW-0677">Repeat</keyword>
<feature type="transmembrane region" description="Helical" evidence="10">
    <location>
        <begin position="223"/>
        <end position="246"/>
    </location>
</feature>
<dbReference type="FunFam" id="3.40.50.300:FF:000997">
    <property type="entry name" value="Multidrug resistance-associated protein 1"/>
    <property type="match status" value="1"/>
</dbReference>
<proteinExistence type="inferred from homology"/>
<feature type="transmembrane region" description="Helical" evidence="10">
    <location>
        <begin position="991"/>
        <end position="1011"/>
    </location>
</feature>
<dbReference type="GO" id="GO:0016887">
    <property type="term" value="F:ATP hydrolysis activity"/>
    <property type="evidence" value="ECO:0007669"/>
    <property type="project" value="InterPro"/>
</dbReference>
<dbReference type="GO" id="GO:0005524">
    <property type="term" value="F:ATP binding"/>
    <property type="evidence" value="ECO:0007669"/>
    <property type="project" value="UniProtKB-KW"/>
</dbReference>
<keyword evidence="3" id="KW-0813">Transport</keyword>
<reference evidence="14" key="1">
    <citation type="submission" date="2025-08" db="UniProtKB">
        <authorList>
            <consortium name="RefSeq"/>
        </authorList>
    </citation>
    <scope>IDENTIFICATION</scope>
</reference>
<evidence type="ECO:0000313" key="13">
    <source>
        <dbReference type="Proteomes" id="UP001165740"/>
    </source>
</evidence>
<evidence type="ECO:0000313" key="14">
    <source>
        <dbReference type="RefSeq" id="XP_013095399.2"/>
    </source>
</evidence>
<gene>
    <name evidence="14" type="primary">LOC106078860</name>
</gene>
<feature type="transmembrane region" description="Helical" evidence="10">
    <location>
        <begin position="338"/>
        <end position="355"/>
    </location>
</feature>
<feature type="transmembrane region" description="Helical" evidence="10">
    <location>
        <begin position="68"/>
        <end position="90"/>
    </location>
</feature>
<evidence type="ECO:0000259" key="12">
    <source>
        <dbReference type="PROSITE" id="PS50929"/>
    </source>
</evidence>
<dbReference type="PANTHER" id="PTHR24223">
    <property type="entry name" value="ATP-BINDING CASSETTE SUB-FAMILY C"/>
    <property type="match status" value="1"/>
</dbReference>
<comment type="similarity">
    <text evidence="2">Belongs to the ABC transporter superfamily. ABCC family. Conjugate transporter (TC 3.A.1.208) subfamily.</text>
</comment>
<dbReference type="GO" id="GO:0005774">
    <property type="term" value="C:vacuolar membrane"/>
    <property type="evidence" value="ECO:0007669"/>
    <property type="project" value="UniProtKB-SubCell"/>
</dbReference>
<dbReference type="GeneID" id="106078860"/>
<dbReference type="Gene3D" id="3.40.50.300">
    <property type="entry name" value="P-loop containing nucleotide triphosphate hydrolases"/>
    <property type="match status" value="2"/>
</dbReference>
<feature type="domain" description="ABC transmembrane type-1" evidence="12">
    <location>
        <begin position="892"/>
        <end position="1132"/>
    </location>
</feature>